<dbReference type="Pfam" id="PF01674">
    <property type="entry name" value="Lipase_2"/>
    <property type="match status" value="1"/>
</dbReference>
<name>A0A367LB44_9HYPO</name>
<feature type="chain" id="PRO_5016785304" description="AB hydrolase-1 domain-containing protein" evidence="1">
    <location>
        <begin position="20"/>
        <end position="421"/>
    </location>
</feature>
<comment type="caution">
    <text evidence="2">The sequence shown here is derived from an EMBL/GenBank/DDBJ whole genome shotgun (WGS) entry which is preliminary data.</text>
</comment>
<dbReference type="STRING" id="1330021.A0A367LB44"/>
<dbReference type="EMBL" id="LKCN02000010">
    <property type="protein sequence ID" value="RCI11648.1"/>
    <property type="molecule type" value="Genomic_DNA"/>
</dbReference>
<dbReference type="OrthoDB" id="9974421at2759"/>
<proteinExistence type="predicted"/>
<evidence type="ECO:0000313" key="2">
    <source>
        <dbReference type="EMBL" id="RCI11648.1"/>
    </source>
</evidence>
<sequence>MVSLKRLLIASLVTQSTRPTPIPEQQQSQEAELASYGRTNDWSCRSPRKPVVLLHGLFASDQIELNVFEKWLRRRGFCTFALVYGSYTPLLPVLAGIKPIAQSSGEIASFVEEVRRRTGAGKVDVVGHSEGAFQALYGPKFQPGFAQSVDSIVAIAPPTHGTDVSGLFKLAYLVGRLSREVIGRLLETFGCAACNDLGPDGPAVVRLNDGKPIVQPGNAVTIITSRNDEIVTPPSTAFVNEPGVRNVYVQDYCPQDRAGHLAEAYDANVWNLAVNAIERQFDRKFACTKPLPIQMCRSSFFTLAFEFRGGTIGFQGGLHIAYSLSVSAHILSIYWHGLIELSTNDICPSQLSSLTYPLSQPGTLAIPTRVGKPAIGRPPYKLRCHGRQKIDCTFASMALSSKHAETQQQQAPSFSLQLPSP</sequence>
<keyword evidence="1" id="KW-0732">Signal</keyword>
<dbReference type="GO" id="GO:0016042">
    <property type="term" value="P:lipid catabolic process"/>
    <property type="evidence" value="ECO:0007669"/>
    <property type="project" value="InterPro"/>
</dbReference>
<evidence type="ECO:0000256" key="1">
    <source>
        <dbReference type="SAM" id="SignalP"/>
    </source>
</evidence>
<reference evidence="2 3" key="1">
    <citation type="journal article" date="2015" name="BMC Genomics">
        <title>Insights from the genome of Ophiocordyceps polyrhachis-furcata to pathogenicity and host specificity in insect fungi.</title>
        <authorList>
            <person name="Wichadakul D."/>
            <person name="Kobmoo N."/>
            <person name="Ingsriswang S."/>
            <person name="Tangphatsornruang S."/>
            <person name="Chantasingh D."/>
            <person name="Luangsa-ard J.J."/>
            <person name="Eurwilaichitr L."/>
        </authorList>
    </citation>
    <scope>NUCLEOTIDE SEQUENCE [LARGE SCALE GENOMIC DNA]</scope>
    <source>
        <strain evidence="2 3">BCC 54312</strain>
    </source>
</reference>
<dbReference type="InterPro" id="IPR029058">
    <property type="entry name" value="AB_hydrolase_fold"/>
</dbReference>
<gene>
    <name evidence="2" type="ORF">L249_7232</name>
</gene>
<feature type="signal peptide" evidence="1">
    <location>
        <begin position="1"/>
        <end position="19"/>
    </location>
</feature>
<accession>A0A367LB44</accession>
<organism evidence="2 3">
    <name type="scientific">Ophiocordyceps polyrhachis-furcata BCC 54312</name>
    <dbReference type="NCBI Taxonomy" id="1330021"/>
    <lineage>
        <taxon>Eukaryota</taxon>
        <taxon>Fungi</taxon>
        <taxon>Dikarya</taxon>
        <taxon>Ascomycota</taxon>
        <taxon>Pezizomycotina</taxon>
        <taxon>Sordariomycetes</taxon>
        <taxon>Hypocreomycetidae</taxon>
        <taxon>Hypocreales</taxon>
        <taxon>Ophiocordycipitaceae</taxon>
        <taxon>Ophiocordyceps</taxon>
    </lineage>
</organism>
<evidence type="ECO:0008006" key="4">
    <source>
        <dbReference type="Google" id="ProtNLM"/>
    </source>
</evidence>
<dbReference type="Proteomes" id="UP000253664">
    <property type="component" value="Unassembled WGS sequence"/>
</dbReference>
<dbReference type="Gene3D" id="3.40.50.1820">
    <property type="entry name" value="alpha/beta hydrolase"/>
    <property type="match status" value="1"/>
</dbReference>
<evidence type="ECO:0000313" key="3">
    <source>
        <dbReference type="Proteomes" id="UP000253664"/>
    </source>
</evidence>
<protein>
    <recommendedName>
        <fullName evidence="4">AB hydrolase-1 domain-containing protein</fullName>
    </recommendedName>
</protein>
<dbReference type="GO" id="GO:0016787">
    <property type="term" value="F:hydrolase activity"/>
    <property type="evidence" value="ECO:0007669"/>
    <property type="project" value="InterPro"/>
</dbReference>
<keyword evidence="3" id="KW-1185">Reference proteome</keyword>
<dbReference type="InterPro" id="IPR002918">
    <property type="entry name" value="Lipase_EstA/Esterase_EstB"/>
</dbReference>
<dbReference type="AlphaFoldDB" id="A0A367LB44"/>
<dbReference type="SUPFAM" id="SSF53474">
    <property type="entry name" value="alpha/beta-Hydrolases"/>
    <property type="match status" value="1"/>
</dbReference>